<dbReference type="SUPFAM" id="SSF47413">
    <property type="entry name" value="lambda repressor-like DNA-binding domains"/>
    <property type="match status" value="1"/>
</dbReference>
<reference evidence="3" key="1">
    <citation type="journal article" date="2019" name="Int. J. Syst. Evol. Microbiol.">
        <title>The Global Catalogue of Microorganisms (GCM) 10K type strain sequencing project: providing services to taxonomists for standard genome sequencing and annotation.</title>
        <authorList>
            <consortium name="The Broad Institute Genomics Platform"/>
            <consortium name="The Broad Institute Genome Sequencing Center for Infectious Disease"/>
            <person name="Wu L."/>
            <person name="Ma J."/>
        </authorList>
    </citation>
    <scope>NUCLEOTIDE SEQUENCE [LARGE SCALE GENOMIC DNA]</scope>
    <source>
        <strain evidence="3">IBRC-M 10813</strain>
    </source>
</reference>
<dbReference type="EMBL" id="JBHSAP010000009">
    <property type="protein sequence ID" value="MFC4077114.1"/>
    <property type="molecule type" value="Genomic_DNA"/>
</dbReference>
<protein>
    <submittedName>
        <fullName evidence="2">Helix-turn-helix transcriptional regulator</fullName>
    </submittedName>
</protein>
<organism evidence="2 3">
    <name type="scientific">Salinithrix halophila</name>
    <dbReference type="NCBI Taxonomy" id="1485204"/>
    <lineage>
        <taxon>Bacteria</taxon>
        <taxon>Bacillati</taxon>
        <taxon>Bacillota</taxon>
        <taxon>Bacilli</taxon>
        <taxon>Bacillales</taxon>
        <taxon>Thermoactinomycetaceae</taxon>
        <taxon>Salinithrix</taxon>
    </lineage>
</organism>
<feature type="domain" description="HTH cro/C1-type" evidence="1">
    <location>
        <begin position="6"/>
        <end position="61"/>
    </location>
</feature>
<dbReference type="Proteomes" id="UP001595843">
    <property type="component" value="Unassembled WGS sequence"/>
</dbReference>
<accession>A0ABV8JMB6</accession>
<dbReference type="Gene3D" id="1.10.260.40">
    <property type="entry name" value="lambda repressor-like DNA-binding domains"/>
    <property type="match status" value="1"/>
</dbReference>
<dbReference type="InterPro" id="IPR010982">
    <property type="entry name" value="Lambda_DNA-bd_dom_sf"/>
</dbReference>
<evidence type="ECO:0000259" key="1">
    <source>
        <dbReference type="PROSITE" id="PS50943"/>
    </source>
</evidence>
<dbReference type="RefSeq" id="WP_380704652.1">
    <property type="nucleotide sequence ID" value="NZ_JBHSAP010000009.1"/>
</dbReference>
<comment type="caution">
    <text evidence="2">The sequence shown here is derived from an EMBL/GenBank/DDBJ whole genome shotgun (WGS) entry which is preliminary data.</text>
</comment>
<dbReference type="CDD" id="cd00093">
    <property type="entry name" value="HTH_XRE"/>
    <property type="match status" value="1"/>
</dbReference>
<dbReference type="SMART" id="SM00530">
    <property type="entry name" value="HTH_XRE"/>
    <property type="match status" value="1"/>
</dbReference>
<gene>
    <name evidence="2" type="ORF">ACFOUO_09830</name>
</gene>
<dbReference type="PROSITE" id="PS50943">
    <property type="entry name" value="HTH_CROC1"/>
    <property type="match status" value="1"/>
</dbReference>
<keyword evidence="3" id="KW-1185">Reference proteome</keyword>
<dbReference type="Pfam" id="PF01381">
    <property type="entry name" value="HTH_3"/>
    <property type="match status" value="1"/>
</dbReference>
<sequence>MMDRPLRHVRKKKGYTQAEVARMLGLKSIQRISNWENSVSDPPLKLAVQLLKILGEDVHYLFFGDQPDPGLSGENRRHVRRMNHF</sequence>
<evidence type="ECO:0000313" key="2">
    <source>
        <dbReference type="EMBL" id="MFC4077114.1"/>
    </source>
</evidence>
<name>A0ABV8JMB6_9BACL</name>
<evidence type="ECO:0000313" key="3">
    <source>
        <dbReference type="Proteomes" id="UP001595843"/>
    </source>
</evidence>
<proteinExistence type="predicted"/>
<dbReference type="InterPro" id="IPR001387">
    <property type="entry name" value="Cro/C1-type_HTH"/>
</dbReference>